<dbReference type="InterPro" id="IPR002818">
    <property type="entry name" value="DJ-1/PfpI"/>
</dbReference>
<protein>
    <recommendedName>
        <fullName evidence="1">DJ-1/PfpI domain-containing protein</fullName>
    </recommendedName>
</protein>
<evidence type="ECO:0000259" key="1">
    <source>
        <dbReference type="Pfam" id="PF01965"/>
    </source>
</evidence>
<dbReference type="SUPFAM" id="SSF52317">
    <property type="entry name" value="Class I glutamine amidotransferase-like"/>
    <property type="match status" value="1"/>
</dbReference>
<reference evidence="2 3" key="1">
    <citation type="submission" date="2023-09" db="EMBL/GenBank/DDBJ databases">
        <title>Pangenome analysis of Batrachochytrium dendrobatidis and related Chytrids.</title>
        <authorList>
            <person name="Yacoub M.N."/>
            <person name="Stajich J.E."/>
            <person name="James T.Y."/>
        </authorList>
    </citation>
    <scope>NUCLEOTIDE SEQUENCE [LARGE SCALE GENOMIC DNA]</scope>
    <source>
        <strain evidence="2 3">JEL0888</strain>
    </source>
</reference>
<sequence length="212" mass="22331">MTPPPTPENPLIIDILVYPGADELDIIAPLEVLRSAELAGAPMRVRLVRVGSSDPVVLTHGIELKPWQVLVPGEAHVVVVPGGGWAARAPVGTWAEYQTGEIPGVLRSIAAMRKDTIFASVCTGAMLLAAAGIINASTKATTHHAAWADLEAATGVPVVKQRFVDDGNVLSAGGVTSGLDLSLHIIERFIGKEMSIKCSKRVEYPADVIGYV</sequence>
<evidence type="ECO:0000313" key="3">
    <source>
        <dbReference type="Proteomes" id="UP001527925"/>
    </source>
</evidence>
<dbReference type="Proteomes" id="UP001527925">
    <property type="component" value="Unassembled WGS sequence"/>
</dbReference>
<keyword evidence="3" id="KW-1185">Reference proteome</keyword>
<dbReference type="InterPro" id="IPR052158">
    <property type="entry name" value="INH-QAR"/>
</dbReference>
<dbReference type="PANTHER" id="PTHR43130:SF3">
    <property type="entry name" value="HTH-TYPE TRANSCRIPTIONAL REGULATOR RV1931C"/>
    <property type="match status" value="1"/>
</dbReference>
<dbReference type="Gene3D" id="3.40.50.880">
    <property type="match status" value="1"/>
</dbReference>
<feature type="domain" description="DJ-1/PfpI" evidence="1">
    <location>
        <begin position="15"/>
        <end position="187"/>
    </location>
</feature>
<dbReference type="InterPro" id="IPR029062">
    <property type="entry name" value="Class_I_gatase-like"/>
</dbReference>
<gene>
    <name evidence="2" type="ORF">HK105_203596</name>
</gene>
<proteinExistence type="predicted"/>
<dbReference type="CDD" id="cd03139">
    <property type="entry name" value="GATase1_PfpI_2"/>
    <property type="match status" value="1"/>
</dbReference>
<evidence type="ECO:0000313" key="2">
    <source>
        <dbReference type="EMBL" id="KAL2916817.1"/>
    </source>
</evidence>
<name>A0ABR4NBF3_9FUNG</name>
<accession>A0ABR4NBF3</accession>
<comment type="caution">
    <text evidence="2">The sequence shown here is derived from an EMBL/GenBank/DDBJ whole genome shotgun (WGS) entry which is preliminary data.</text>
</comment>
<dbReference type="Pfam" id="PF01965">
    <property type="entry name" value="DJ-1_PfpI"/>
    <property type="match status" value="1"/>
</dbReference>
<dbReference type="PANTHER" id="PTHR43130">
    <property type="entry name" value="ARAC-FAMILY TRANSCRIPTIONAL REGULATOR"/>
    <property type="match status" value="1"/>
</dbReference>
<organism evidence="2 3">
    <name type="scientific">Polyrhizophydium stewartii</name>
    <dbReference type="NCBI Taxonomy" id="2732419"/>
    <lineage>
        <taxon>Eukaryota</taxon>
        <taxon>Fungi</taxon>
        <taxon>Fungi incertae sedis</taxon>
        <taxon>Chytridiomycota</taxon>
        <taxon>Chytridiomycota incertae sedis</taxon>
        <taxon>Chytridiomycetes</taxon>
        <taxon>Rhizophydiales</taxon>
        <taxon>Rhizophydiales incertae sedis</taxon>
        <taxon>Polyrhizophydium</taxon>
    </lineage>
</organism>
<dbReference type="EMBL" id="JADGIZ020000014">
    <property type="protein sequence ID" value="KAL2916817.1"/>
    <property type="molecule type" value="Genomic_DNA"/>
</dbReference>